<evidence type="ECO:0000313" key="2">
    <source>
        <dbReference type="EMBL" id="MFA1540742.1"/>
    </source>
</evidence>
<comment type="caution">
    <text evidence="2">The sequence shown here is derived from an EMBL/GenBank/DDBJ whole genome shotgun (WGS) entry which is preliminary data.</text>
</comment>
<dbReference type="InterPro" id="IPR024072">
    <property type="entry name" value="DHFR-like_dom_sf"/>
</dbReference>
<dbReference type="Pfam" id="PF01872">
    <property type="entry name" value="RibD_C"/>
    <property type="match status" value="1"/>
</dbReference>
<dbReference type="RefSeq" id="WP_371950652.1">
    <property type="nucleotide sequence ID" value="NZ_JAXCEI010000007.1"/>
</dbReference>
<evidence type="ECO:0000313" key="3">
    <source>
        <dbReference type="Proteomes" id="UP001569963"/>
    </source>
</evidence>
<dbReference type="EMBL" id="JAXCEI010000007">
    <property type="protein sequence ID" value="MFA1540742.1"/>
    <property type="molecule type" value="Genomic_DNA"/>
</dbReference>
<gene>
    <name evidence="2" type="ORF">SM611_17580</name>
</gene>
<keyword evidence="3" id="KW-1185">Reference proteome</keyword>
<dbReference type="SUPFAM" id="SSF53597">
    <property type="entry name" value="Dihydrofolate reductase-like"/>
    <property type="match status" value="1"/>
</dbReference>
<evidence type="ECO:0000259" key="1">
    <source>
        <dbReference type="Pfam" id="PF01872"/>
    </source>
</evidence>
<dbReference type="Proteomes" id="UP001569963">
    <property type="component" value="Unassembled WGS sequence"/>
</dbReference>
<feature type="domain" description="Bacterial bifunctional deaminase-reductase C-terminal" evidence="1">
    <location>
        <begin position="4"/>
        <end position="176"/>
    </location>
</feature>
<protein>
    <submittedName>
        <fullName evidence="2">Dihydrofolate reductase family protein</fullName>
    </submittedName>
</protein>
<dbReference type="InterPro" id="IPR002734">
    <property type="entry name" value="RibDG_C"/>
</dbReference>
<dbReference type="Gene3D" id="3.40.430.10">
    <property type="entry name" value="Dihydrofolate Reductase, subunit A"/>
    <property type="match status" value="1"/>
</dbReference>
<name>A0ABV4QC32_9ACTN</name>
<sequence length="184" mass="20311">MRELRVDMFNTVDGFGGGGPRPAAYWGYDGPDLLAWVDAQLAEEHVTLMGATTYRQMSEIVATGDDPSFARMAELPKIVFSTTLKPPLTWQNTTIIDEPIGTAVPALKDMADGLPMRTIGSASLVRSLFRHRLVDRVRTMVFPMIHGVEGEGPVFADLPVMDLTLTSTTVLDDRLVLLDYRIDD</sequence>
<proteinExistence type="predicted"/>
<accession>A0ABV4QC32</accession>
<organism evidence="2 3">
    <name type="scientific">Actinomadura monticuli</name>
    <dbReference type="NCBI Taxonomy" id="3097367"/>
    <lineage>
        <taxon>Bacteria</taxon>
        <taxon>Bacillati</taxon>
        <taxon>Actinomycetota</taxon>
        <taxon>Actinomycetes</taxon>
        <taxon>Streptosporangiales</taxon>
        <taxon>Thermomonosporaceae</taxon>
        <taxon>Actinomadura</taxon>
    </lineage>
</organism>
<reference evidence="2 3" key="1">
    <citation type="submission" date="2023-11" db="EMBL/GenBank/DDBJ databases">
        <title>Actinomadura monticuli sp. nov., isolated from volcanic ash.</title>
        <authorList>
            <person name="Lee S.D."/>
            <person name="Yang H."/>
            <person name="Kim I.S."/>
        </authorList>
    </citation>
    <scope>NUCLEOTIDE SEQUENCE [LARGE SCALE GENOMIC DNA]</scope>
    <source>
        <strain evidence="2 3">DLS-62</strain>
    </source>
</reference>